<evidence type="ECO:0000313" key="5">
    <source>
        <dbReference type="Proteomes" id="UP000053820"/>
    </source>
</evidence>
<keyword evidence="2" id="KW-0560">Oxidoreductase</keyword>
<dbReference type="HOGENOM" id="CLU_010194_2_9_1"/>
<dbReference type="SUPFAM" id="SSF51735">
    <property type="entry name" value="NAD(P)-binding Rossmann-fold domains"/>
    <property type="match status" value="1"/>
</dbReference>
<dbReference type="Proteomes" id="UP000053820">
    <property type="component" value="Unassembled WGS sequence"/>
</dbReference>
<dbReference type="PRINTS" id="PR00080">
    <property type="entry name" value="SDRFAMILY"/>
</dbReference>
<dbReference type="Pfam" id="PF00106">
    <property type="entry name" value="adh_short"/>
    <property type="match status" value="1"/>
</dbReference>
<sequence length="295" mass="32152">MATTLPKVWLITGTSSGFGRRLVNIVLQRGDRVIATARTLVKIDDLPKSSNLHCAELDISTGTENVEKQVVAAVTAAQALGWDTIDVLVNNAGVGLPSLLEEGGAAKMMIQYQTNVFGTLDVTNAVLPYMRKQKSGTVVMMGSRSGWRSEIKVIGFYGSSKAAIHAISETLAVELEPLGIRTLIVEPGAFRTENIYIHPFAESNAIADYNEEREKSIATWSLPAGKQPGDPDKAMKAVVEVVCGEGRAKGKEWPLYLVLGKDADRDIRNKCARMIRHLDEWSDVVRDVDLDEIAS</sequence>
<name>A0A0C9W651_9AGAM</name>
<dbReference type="InterPro" id="IPR051911">
    <property type="entry name" value="SDR_oxidoreductase"/>
</dbReference>
<dbReference type="PANTHER" id="PTHR43976">
    <property type="entry name" value="SHORT CHAIN DEHYDROGENASE"/>
    <property type="match status" value="1"/>
</dbReference>
<accession>A0A0C9W651</accession>
<dbReference type="EMBL" id="KN839856">
    <property type="protein sequence ID" value="KIJ62303.1"/>
    <property type="molecule type" value="Genomic_DNA"/>
</dbReference>
<evidence type="ECO:0000313" key="4">
    <source>
        <dbReference type="EMBL" id="KIJ62303.1"/>
    </source>
</evidence>
<reference evidence="4 5" key="1">
    <citation type="submission" date="2014-04" db="EMBL/GenBank/DDBJ databases">
        <title>Evolutionary Origins and Diversification of the Mycorrhizal Mutualists.</title>
        <authorList>
            <consortium name="DOE Joint Genome Institute"/>
            <consortium name="Mycorrhizal Genomics Consortium"/>
            <person name="Kohler A."/>
            <person name="Kuo A."/>
            <person name="Nagy L.G."/>
            <person name="Floudas D."/>
            <person name="Copeland A."/>
            <person name="Barry K.W."/>
            <person name="Cichocki N."/>
            <person name="Veneault-Fourrey C."/>
            <person name="LaButti K."/>
            <person name="Lindquist E.A."/>
            <person name="Lipzen A."/>
            <person name="Lundell T."/>
            <person name="Morin E."/>
            <person name="Murat C."/>
            <person name="Riley R."/>
            <person name="Ohm R."/>
            <person name="Sun H."/>
            <person name="Tunlid A."/>
            <person name="Henrissat B."/>
            <person name="Grigoriev I.V."/>
            <person name="Hibbett D.S."/>
            <person name="Martin F."/>
        </authorList>
    </citation>
    <scope>NUCLEOTIDE SEQUENCE [LARGE SCALE GENOMIC DNA]</scope>
    <source>
        <strain evidence="4 5">MD-312</strain>
    </source>
</reference>
<gene>
    <name evidence="4" type="ORF">HYDPIDRAFT_114801</name>
</gene>
<dbReference type="CDD" id="cd05374">
    <property type="entry name" value="17beta-HSD-like_SDR_c"/>
    <property type="match status" value="1"/>
</dbReference>
<dbReference type="OrthoDB" id="1274115at2759"/>
<protein>
    <recommendedName>
        <fullName evidence="6">NAD(P)-binding protein</fullName>
    </recommendedName>
</protein>
<proteinExistence type="inferred from homology"/>
<dbReference type="GO" id="GO:0016491">
    <property type="term" value="F:oxidoreductase activity"/>
    <property type="evidence" value="ECO:0007669"/>
    <property type="project" value="UniProtKB-KW"/>
</dbReference>
<dbReference type="AlphaFoldDB" id="A0A0C9W651"/>
<evidence type="ECO:0000256" key="3">
    <source>
        <dbReference type="RuleBase" id="RU000363"/>
    </source>
</evidence>
<dbReference type="InterPro" id="IPR002347">
    <property type="entry name" value="SDR_fam"/>
</dbReference>
<dbReference type="Gene3D" id="3.40.50.720">
    <property type="entry name" value="NAD(P)-binding Rossmann-like Domain"/>
    <property type="match status" value="1"/>
</dbReference>
<organism evidence="4 5">
    <name type="scientific">Hydnomerulius pinastri MD-312</name>
    <dbReference type="NCBI Taxonomy" id="994086"/>
    <lineage>
        <taxon>Eukaryota</taxon>
        <taxon>Fungi</taxon>
        <taxon>Dikarya</taxon>
        <taxon>Basidiomycota</taxon>
        <taxon>Agaricomycotina</taxon>
        <taxon>Agaricomycetes</taxon>
        <taxon>Agaricomycetidae</taxon>
        <taxon>Boletales</taxon>
        <taxon>Boletales incertae sedis</taxon>
        <taxon>Leucogyrophana</taxon>
    </lineage>
</organism>
<evidence type="ECO:0000256" key="1">
    <source>
        <dbReference type="ARBA" id="ARBA00006484"/>
    </source>
</evidence>
<dbReference type="InterPro" id="IPR036291">
    <property type="entry name" value="NAD(P)-bd_dom_sf"/>
</dbReference>
<evidence type="ECO:0008006" key="6">
    <source>
        <dbReference type="Google" id="ProtNLM"/>
    </source>
</evidence>
<keyword evidence="5" id="KW-1185">Reference proteome</keyword>
<comment type="similarity">
    <text evidence="1 3">Belongs to the short-chain dehydrogenases/reductases (SDR) family.</text>
</comment>
<dbReference type="PRINTS" id="PR00081">
    <property type="entry name" value="GDHRDH"/>
</dbReference>
<evidence type="ECO:0000256" key="2">
    <source>
        <dbReference type="ARBA" id="ARBA00023002"/>
    </source>
</evidence>
<dbReference type="PANTHER" id="PTHR43976:SF16">
    <property type="entry name" value="SHORT-CHAIN DEHYDROGENASE_REDUCTASE FAMILY PROTEIN"/>
    <property type="match status" value="1"/>
</dbReference>